<name>A0ABU7X9U4_9FIRM</name>
<evidence type="ECO:0000313" key="2">
    <source>
        <dbReference type="EMBL" id="MEF3318044.1"/>
    </source>
</evidence>
<gene>
    <name evidence="2" type="ORF">PV361_04940</name>
</gene>
<dbReference type="PROSITE" id="PS51257">
    <property type="entry name" value="PROKAR_LIPOPROTEIN"/>
    <property type="match status" value="1"/>
</dbReference>
<protein>
    <recommendedName>
        <fullName evidence="4">Lipoprotein</fullName>
    </recommendedName>
</protein>
<feature type="chain" id="PRO_5046355508" description="Lipoprotein" evidence="1">
    <location>
        <begin position="21"/>
        <end position="156"/>
    </location>
</feature>
<accession>A0ABU7X9U4</accession>
<organism evidence="2 3">
    <name type="scientific">Peptoniphilus grossensis</name>
    <dbReference type="NCBI Taxonomy" id="1465756"/>
    <lineage>
        <taxon>Bacteria</taxon>
        <taxon>Bacillati</taxon>
        <taxon>Bacillota</taxon>
        <taxon>Tissierellia</taxon>
        <taxon>Tissierellales</taxon>
        <taxon>Peptoniphilaceae</taxon>
        <taxon>Peptoniphilus</taxon>
    </lineage>
</organism>
<sequence>MKFKKILFIFMLLIFLAACKKDKAHEIKFSTGEVYKFETLSVEVISDEENMKTREIFSSEDNEEKLKEIISLLEKCQATDPGYGYKSIPDYDSLIIKLRDKNKEDTIYMYDSKRDRNTKKFHYSLYGSLGKYDGACLLSDDDLISEIKYIINKLSK</sequence>
<proteinExistence type="predicted"/>
<comment type="caution">
    <text evidence="2">The sequence shown here is derived from an EMBL/GenBank/DDBJ whole genome shotgun (WGS) entry which is preliminary data.</text>
</comment>
<dbReference type="Proteomes" id="UP001328425">
    <property type="component" value="Unassembled WGS sequence"/>
</dbReference>
<dbReference type="RefSeq" id="WP_332087197.1">
    <property type="nucleotide sequence ID" value="NZ_JARBCY010000032.1"/>
</dbReference>
<evidence type="ECO:0008006" key="4">
    <source>
        <dbReference type="Google" id="ProtNLM"/>
    </source>
</evidence>
<keyword evidence="1" id="KW-0732">Signal</keyword>
<keyword evidence="3" id="KW-1185">Reference proteome</keyword>
<feature type="signal peptide" evidence="1">
    <location>
        <begin position="1"/>
        <end position="20"/>
    </location>
</feature>
<evidence type="ECO:0000313" key="3">
    <source>
        <dbReference type="Proteomes" id="UP001328425"/>
    </source>
</evidence>
<evidence type="ECO:0000256" key="1">
    <source>
        <dbReference type="SAM" id="SignalP"/>
    </source>
</evidence>
<reference evidence="2 3" key="1">
    <citation type="submission" date="2022-11" db="EMBL/GenBank/DDBJ databases">
        <title>The First Case of Preauricular Fistular Abscess Caused by Peptoniphilus grossensis.</title>
        <authorList>
            <person name="Byun J.-H."/>
        </authorList>
    </citation>
    <scope>NUCLEOTIDE SEQUENCE [LARGE SCALE GENOMIC DNA]</scope>
    <source>
        <strain evidence="2 3">GYB008</strain>
    </source>
</reference>
<dbReference type="EMBL" id="JARBCY010000032">
    <property type="protein sequence ID" value="MEF3318044.1"/>
    <property type="molecule type" value="Genomic_DNA"/>
</dbReference>